<dbReference type="NCBIfam" id="NF002116">
    <property type="entry name" value="PRK00951.2-6"/>
    <property type="match status" value="1"/>
</dbReference>
<dbReference type="PANTHER" id="PTHR23133:SF2">
    <property type="entry name" value="IMIDAZOLEGLYCEROL-PHOSPHATE DEHYDRATASE"/>
    <property type="match status" value="1"/>
</dbReference>
<dbReference type="HAMAP" id="MF_00076">
    <property type="entry name" value="HisB"/>
    <property type="match status" value="1"/>
</dbReference>
<keyword evidence="5 6" id="KW-0456">Lyase</keyword>
<evidence type="ECO:0000256" key="6">
    <source>
        <dbReference type="HAMAP-Rule" id="MF_00076"/>
    </source>
</evidence>
<dbReference type="GO" id="GO:0000105">
    <property type="term" value="P:L-histidine biosynthetic process"/>
    <property type="evidence" value="ECO:0007669"/>
    <property type="project" value="UniProtKB-UniRule"/>
</dbReference>
<dbReference type="Pfam" id="PF00475">
    <property type="entry name" value="IGPD"/>
    <property type="match status" value="1"/>
</dbReference>
<dbReference type="NCBIfam" id="NF002114">
    <property type="entry name" value="PRK00951.2-4"/>
    <property type="match status" value="1"/>
</dbReference>
<dbReference type="PROSITE" id="PS00954">
    <property type="entry name" value="IGP_DEHYDRATASE_1"/>
    <property type="match status" value="1"/>
</dbReference>
<dbReference type="PROSITE" id="PS00955">
    <property type="entry name" value="IGP_DEHYDRATASE_2"/>
    <property type="match status" value="1"/>
</dbReference>
<keyword evidence="9" id="KW-1185">Reference proteome</keyword>
<gene>
    <name evidence="6" type="primary">hisB</name>
    <name evidence="8" type="ORF">CXZ10_13635</name>
</gene>
<dbReference type="InterPro" id="IPR020565">
    <property type="entry name" value="ImidazoleglycerP_deHydtase_CS"/>
</dbReference>
<protein>
    <recommendedName>
        <fullName evidence="2 6">Imidazoleglycerol-phosphate dehydratase</fullName>
        <shortName evidence="6">IGPD</shortName>
        <ecNumber evidence="6 7">4.2.1.19</ecNumber>
    </recommendedName>
</protein>
<dbReference type="UniPathway" id="UPA00031">
    <property type="reaction ID" value="UER00011"/>
</dbReference>
<sequence>MRTASLSRSTRETEIAIRLDLDGRGDADISTGVGFFDHMLTQIARHGLIDLEIKAKGDLHIDDHHTVEDVGIALGQCFRKALGDKAGITRYADVTLPLDEALSRVVVDISGRPHLVFRTAFHAAKIGSFDTQLVEEWFRAFAMQAGLTLHVETFYGSNDHHIAESCFKALARALRLAVAVDPAQAGRVPSTKGVLEA</sequence>
<reference evidence="8 9" key="1">
    <citation type="submission" date="2017-12" db="EMBL/GenBank/DDBJ databases">
        <title>Anaerobic carbon monoxide metabolism by Pleomorphomonas carboxyditropha sp. nov., a new mesophilic hydrogenogenic carboxidotroph.</title>
        <authorList>
            <person name="Esquivel-Elizondo S."/>
            <person name="Krajmalnik-Brown R."/>
        </authorList>
    </citation>
    <scope>NUCLEOTIDE SEQUENCE [LARGE SCALE GENOMIC DNA]</scope>
    <source>
        <strain evidence="8 9">R5-392</strain>
    </source>
</reference>
<evidence type="ECO:0000313" key="8">
    <source>
        <dbReference type="EMBL" id="PKR88449.1"/>
    </source>
</evidence>
<evidence type="ECO:0000256" key="5">
    <source>
        <dbReference type="ARBA" id="ARBA00023239"/>
    </source>
</evidence>
<evidence type="ECO:0000256" key="4">
    <source>
        <dbReference type="ARBA" id="ARBA00023102"/>
    </source>
</evidence>
<comment type="catalytic activity">
    <reaction evidence="6 7">
        <text>D-erythro-1-(imidazol-4-yl)glycerol 3-phosphate = 3-(imidazol-4-yl)-2-oxopropyl phosphate + H2O</text>
        <dbReference type="Rhea" id="RHEA:11040"/>
        <dbReference type="ChEBI" id="CHEBI:15377"/>
        <dbReference type="ChEBI" id="CHEBI:57766"/>
        <dbReference type="ChEBI" id="CHEBI:58278"/>
        <dbReference type="EC" id="4.2.1.19"/>
    </reaction>
</comment>
<evidence type="ECO:0000256" key="7">
    <source>
        <dbReference type="RuleBase" id="RU000599"/>
    </source>
</evidence>
<organism evidence="8 9">
    <name type="scientific">Pleomorphomonas diazotrophica</name>
    <dbReference type="NCBI Taxonomy" id="1166257"/>
    <lineage>
        <taxon>Bacteria</taxon>
        <taxon>Pseudomonadati</taxon>
        <taxon>Pseudomonadota</taxon>
        <taxon>Alphaproteobacteria</taxon>
        <taxon>Hyphomicrobiales</taxon>
        <taxon>Pleomorphomonadaceae</taxon>
        <taxon>Pleomorphomonas</taxon>
    </lineage>
</organism>
<dbReference type="EMBL" id="PJNW01000011">
    <property type="protein sequence ID" value="PKR88449.1"/>
    <property type="molecule type" value="Genomic_DNA"/>
</dbReference>
<accession>A0A1I4SPX1</accession>
<evidence type="ECO:0000256" key="2">
    <source>
        <dbReference type="ARBA" id="ARBA00016664"/>
    </source>
</evidence>
<evidence type="ECO:0000256" key="3">
    <source>
        <dbReference type="ARBA" id="ARBA00022605"/>
    </source>
</evidence>
<proteinExistence type="inferred from homology"/>
<comment type="pathway">
    <text evidence="1 6 7">Amino-acid biosynthesis; L-histidine biosynthesis; L-histidine from 5-phospho-alpha-D-ribose 1-diphosphate: step 6/9.</text>
</comment>
<dbReference type="Proteomes" id="UP000233491">
    <property type="component" value="Unassembled WGS sequence"/>
</dbReference>
<dbReference type="FunFam" id="3.30.230.40:FF:000003">
    <property type="entry name" value="Imidazoleglycerol-phosphate dehydratase HisB"/>
    <property type="match status" value="1"/>
</dbReference>
<dbReference type="OrthoDB" id="9813612at2"/>
<dbReference type="AlphaFoldDB" id="A0A1I4SPX1"/>
<dbReference type="EC" id="4.2.1.19" evidence="6 7"/>
<keyword evidence="6" id="KW-0963">Cytoplasm</keyword>
<evidence type="ECO:0000256" key="1">
    <source>
        <dbReference type="ARBA" id="ARBA00005047"/>
    </source>
</evidence>
<dbReference type="InterPro" id="IPR038494">
    <property type="entry name" value="IGPD_sf"/>
</dbReference>
<dbReference type="InterPro" id="IPR020568">
    <property type="entry name" value="Ribosomal_Su5_D2-typ_SF"/>
</dbReference>
<keyword evidence="3 6" id="KW-0028">Amino-acid biosynthesis</keyword>
<dbReference type="NCBIfam" id="NF002111">
    <property type="entry name" value="PRK00951.2-1"/>
    <property type="match status" value="1"/>
</dbReference>
<dbReference type="FunFam" id="3.30.230.40:FF:000001">
    <property type="entry name" value="Imidazoleglycerol-phosphate dehydratase HisB"/>
    <property type="match status" value="1"/>
</dbReference>
<dbReference type="CDD" id="cd07914">
    <property type="entry name" value="IGPD"/>
    <property type="match status" value="1"/>
</dbReference>
<evidence type="ECO:0000313" key="9">
    <source>
        <dbReference type="Proteomes" id="UP000233491"/>
    </source>
</evidence>
<comment type="subcellular location">
    <subcellularLocation>
        <location evidence="6 7">Cytoplasm</location>
    </subcellularLocation>
</comment>
<dbReference type="SUPFAM" id="SSF54211">
    <property type="entry name" value="Ribosomal protein S5 domain 2-like"/>
    <property type="match status" value="2"/>
</dbReference>
<keyword evidence="4 6" id="KW-0368">Histidine biosynthesis</keyword>
<dbReference type="InterPro" id="IPR000807">
    <property type="entry name" value="ImidazoleglycerolP_deHydtase"/>
</dbReference>
<dbReference type="Gene3D" id="3.30.230.40">
    <property type="entry name" value="Imidazole glycerol phosphate dehydratase, domain 1"/>
    <property type="match status" value="2"/>
</dbReference>
<dbReference type="GO" id="GO:0005737">
    <property type="term" value="C:cytoplasm"/>
    <property type="evidence" value="ECO:0007669"/>
    <property type="project" value="UniProtKB-SubCell"/>
</dbReference>
<dbReference type="GO" id="GO:0004424">
    <property type="term" value="F:imidazoleglycerol-phosphate dehydratase activity"/>
    <property type="evidence" value="ECO:0007669"/>
    <property type="project" value="UniProtKB-UniRule"/>
</dbReference>
<dbReference type="NCBIfam" id="NF002109">
    <property type="entry name" value="PRK00951.1-5"/>
    <property type="match status" value="1"/>
</dbReference>
<comment type="caution">
    <text evidence="8">The sequence shown here is derived from an EMBL/GenBank/DDBJ whole genome shotgun (WGS) entry which is preliminary data.</text>
</comment>
<name>A0A1I4SPX1_9HYPH</name>
<comment type="similarity">
    <text evidence="6 7">Belongs to the imidazoleglycerol-phosphate dehydratase family.</text>
</comment>
<dbReference type="PANTHER" id="PTHR23133">
    <property type="entry name" value="IMIDAZOLEGLYCEROL-PHOSPHATE DEHYDRATASE HIS7"/>
    <property type="match status" value="1"/>
</dbReference>
<dbReference type="RefSeq" id="WP_101289903.1">
    <property type="nucleotide sequence ID" value="NZ_FOUQ01000004.1"/>
</dbReference>